<gene>
    <name evidence="1" type="ORF">IEQ34_000595</name>
</gene>
<reference evidence="1 2" key="1">
    <citation type="journal article" date="2021" name="Hortic Res">
        <title>Chromosome-scale assembly of the Dendrobium chrysotoxum genome enhances the understanding of orchid evolution.</title>
        <authorList>
            <person name="Zhang Y."/>
            <person name="Zhang G.Q."/>
            <person name="Zhang D."/>
            <person name="Liu X.D."/>
            <person name="Xu X.Y."/>
            <person name="Sun W.H."/>
            <person name="Yu X."/>
            <person name="Zhu X."/>
            <person name="Wang Z.W."/>
            <person name="Zhao X."/>
            <person name="Zhong W.Y."/>
            <person name="Chen H."/>
            <person name="Yin W.L."/>
            <person name="Huang T."/>
            <person name="Niu S.C."/>
            <person name="Liu Z.J."/>
        </authorList>
    </citation>
    <scope>NUCLEOTIDE SEQUENCE [LARGE SCALE GENOMIC DNA]</scope>
    <source>
        <strain evidence="1">Lindl</strain>
    </source>
</reference>
<protein>
    <submittedName>
        <fullName evidence="1">Uncharacterized protein</fullName>
    </submittedName>
</protein>
<sequence>MGAEDALEHIIVGSDSLFQAGFQNVYVRGNELNEVVSRVPKVNEKLQLRLNNLLRVVGE</sequence>
<name>A0AAV7HQV6_DENCH</name>
<dbReference type="Proteomes" id="UP000775213">
    <property type="component" value="Unassembled WGS sequence"/>
</dbReference>
<proteinExistence type="predicted"/>
<keyword evidence="2" id="KW-1185">Reference proteome</keyword>
<comment type="caution">
    <text evidence="1">The sequence shown here is derived from an EMBL/GenBank/DDBJ whole genome shotgun (WGS) entry which is preliminary data.</text>
</comment>
<accession>A0AAV7HQV6</accession>
<dbReference type="EMBL" id="JAGFBR010000001">
    <property type="protein sequence ID" value="KAH0470872.1"/>
    <property type="molecule type" value="Genomic_DNA"/>
</dbReference>
<dbReference type="AlphaFoldDB" id="A0AAV7HQV6"/>
<organism evidence="1 2">
    <name type="scientific">Dendrobium chrysotoxum</name>
    <name type="common">Orchid</name>
    <dbReference type="NCBI Taxonomy" id="161865"/>
    <lineage>
        <taxon>Eukaryota</taxon>
        <taxon>Viridiplantae</taxon>
        <taxon>Streptophyta</taxon>
        <taxon>Embryophyta</taxon>
        <taxon>Tracheophyta</taxon>
        <taxon>Spermatophyta</taxon>
        <taxon>Magnoliopsida</taxon>
        <taxon>Liliopsida</taxon>
        <taxon>Asparagales</taxon>
        <taxon>Orchidaceae</taxon>
        <taxon>Epidendroideae</taxon>
        <taxon>Malaxideae</taxon>
        <taxon>Dendrobiinae</taxon>
        <taxon>Dendrobium</taxon>
    </lineage>
</organism>
<evidence type="ECO:0000313" key="2">
    <source>
        <dbReference type="Proteomes" id="UP000775213"/>
    </source>
</evidence>
<evidence type="ECO:0000313" key="1">
    <source>
        <dbReference type="EMBL" id="KAH0470872.1"/>
    </source>
</evidence>